<dbReference type="EMBL" id="JAPFFF010000027">
    <property type="protein sequence ID" value="KAK8848078.1"/>
    <property type="molecule type" value="Genomic_DNA"/>
</dbReference>
<keyword evidence="3" id="KW-1185">Reference proteome</keyword>
<gene>
    <name evidence="2" type="ORF">M9Y10_019134</name>
</gene>
<accession>A0ABR2HIP3</accession>
<evidence type="ECO:0000313" key="3">
    <source>
        <dbReference type="Proteomes" id="UP001470230"/>
    </source>
</evidence>
<proteinExistence type="predicted"/>
<sequence length="76" mass="8603">MSHKVTSDPKGMSYKVTSVQVMSHKQHITKNPPITQPKYTHPPTHIKENLSSTVGSNKRVNAKELILYKDDINTFV</sequence>
<feature type="region of interest" description="Disordered" evidence="1">
    <location>
        <begin position="21"/>
        <end position="55"/>
    </location>
</feature>
<organism evidence="2 3">
    <name type="scientific">Tritrichomonas musculus</name>
    <dbReference type="NCBI Taxonomy" id="1915356"/>
    <lineage>
        <taxon>Eukaryota</taxon>
        <taxon>Metamonada</taxon>
        <taxon>Parabasalia</taxon>
        <taxon>Tritrichomonadida</taxon>
        <taxon>Tritrichomonadidae</taxon>
        <taxon>Tritrichomonas</taxon>
    </lineage>
</organism>
<evidence type="ECO:0000256" key="1">
    <source>
        <dbReference type="SAM" id="MobiDB-lite"/>
    </source>
</evidence>
<name>A0ABR2HIP3_9EUKA</name>
<protein>
    <submittedName>
        <fullName evidence="2">Uncharacterized protein</fullName>
    </submittedName>
</protein>
<evidence type="ECO:0000313" key="2">
    <source>
        <dbReference type="EMBL" id="KAK8848078.1"/>
    </source>
</evidence>
<reference evidence="2 3" key="1">
    <citation type="submission" date="2024-04" db="EMBL/GenBank/DDBJ databases">
        <title>Tritrichomonas musculus Genome.</title>
        <authorList>
            <person name="Alves-Ferreira E."/>
            <person name="Grigg M."/>
            <person name="Lorenzi H."/>
            <person name="Galac M."/>
        </authorList>
    </citation>
    <scope>NUCLEOTIDE SEQUENCE [LARGE SCALE GENOMIC DNA]</scope>
    <source>
        <strain evidence="2 3">EAF2021</strain>
    </source>
</reference>
<dbReference type="Proteomes" id="UP001470230">
    <property type="component" value="Unassembled WGS sequence"/>
</dbReference>
<comment type="caution">
    <text evidence="2">The sequence shown here is derived from an EMBL/GenBank/DDBJ whole genome shotgun (WGS) entry which is preliminary data.</text>
</comment>